<dbReference type="SUPFAM" id="SSF53756">
    <property type="entry name" value="UDP-Glycosyltransferase/glycogen phosphorylase"/>
    <property type="match status" value="1"/>
</dbReference>
<gene>
    <name evidence="3" type="ORF">BEN51_11555</name>
</gene>
<reference evidence="3 4" key="1">
    <citation type="submission" date="2016-08" db="EMBL/GenBank/DDBJ databases">
        <title>Complete Genome Sequence Of The Indigo Reducing Clostridium isatidis DSM15098.</title>
        <authorList>
            <person name="Little G.T."/>
            <person name="Minton N.P."/>
        </authorList>
    </citation>
    <scope>NUCLEOTIDE SEQUENCE [LARGE SCALE GENOMIC DNA]</scope>
    <source>
        <strain evidence="3 4">DSM 15098</strain>
    </source>
</reference>
<dbReference type="Pfam" id="PF00534">
    <property type="entry name" value="Glycos_transf_1"/>
    <property type="match status" value="1"/>
</dbReference>
<evidence type="ECO:0000256" key="1">
    <source>
        <dbReference type="ARBA" id="ARBA00022679"/>
    </source>
</evidence>
<sequence length="373" mass="42657">MKISIDARGANLYNGTGIGTYTENLIRELLEIDKNNSYLLFWVGDNYEKFKRPNSKIILTARKHGGFYENYYFPNFINKYNIDLHHIPQNGIGYCENYSNNCVVTIHDLIPYVLPETTGRGYLEKFLRKMPSIVSNAKGILTVSEYSKKDILKFFNHIPEDKIFVTPLAANSTFKPMNKNHCQKLIHDRFNFNNPYILYIGGFSPRKNARELILAFNDIYKDLKEPYTLVLAGSIKDEGAKLVELKETLPSKDSIIFTGFIEDSLLPILYNGSEAFVYPSLYEGFGLPPLEAMSCKTPVITSNATSIPEVTGDACILINPYNREELKNQLVNLLNNEDLKLELADKGYKRSLEFSWKETARKTLDAYIKISQM</sequence>
<dbReference type="GO" id="GO:0016757">
    <property type="term" value="F:glycosyltransferase activity"/>
    <property type="evidence" value="ECO:0007669"/>
    <property type="project" value="InterPro"/>
</dbReference>
<dbReference type="OrthoDB" id="9797829at2"/>
<dbReference type="AlphaFoldDB" id="A0A343JEY3"/>
<keyword evidence="1 3" id="KW-0808">Transferase</keyword>
<dbReference type="CDD" id="cd03809">
    <property type="entry name" value="GT4_MtfB-like"/>
    <property type="match status" value="1"/>
</dbReference>
<dbReference type="GO" id="GO:0009103">
    <property type="term" value="P:lipopolysaccharide biosynthetic process"/>
    <property type="evidence" value="ECO:0007669"/>
    <property type="project" value="TreeGrafter"/>
</dbReference>
<feature type="domain" description="Glycosyl transferase family 1" evidence="2">
    <location>
        <begin position="193"/>
        <end position="350"/>
    </location>
</feature>
<dbReference type="Proteomes" id="UP000264883">
    <property type="component" value="Chromosome"/>
</dbReference>
<dbReference type="InterPro" id="IPR001296">
    <property type="entry name" value="Glyco_trans_1"/>
</dbReference>
<evidence type="ECO:0000313" key="3">
    <source>
        <dbReference type="EMBL" id="ASW44091.1"/>
    </source>
</evidence>
<dbReference type="RefSeq" id="WP_119866216.1">
    <property type="nucleotide sequence ID" value="NZ_CP016786.1"/>
</dbReference>
<protein>
    <submittedName>
        <fullName evidence="3">Glycosyl transferase</fullName>
    </submittedName>
</protein>
<dbReference type="PANTHER" id="PTHR46401:SF2">
    <property type="entry name" value="GLYCOSYLTRANSFERASE WBBK-RELATED"/>
    <property type="match status" value="1"/>
</dbReference>
<evidence type="ECO:0000259" key="2">
    <source>
        <dbReference type="Pfam" id="PF00534"/>
    </source>
</evidence>
<keyword evidence="4" id="KW-1185">Reference proteome</keyword>
<name>A0A343JEY3_9CLOT</name>
<accession>A0A343JEY3</accession>
<organism evidence="3 4">
    <name type="scientific">Clostridium isatidis</name>
    <dbReference type="NCBI Taxonomy" id="182773"/>
    <lineage>
        <taxon>Bacteria</taxon>
        <taxon>Bacillati</taxon>
        <taxon>Bacillota</taxon>
        <taxon>Clostridia</taxon>
        <taxon>Eubacteriales</taxon>
        <taxon>Clostridiaceae</taxon>
        <taxon>Clostridium</taxon>
    </lineage>
</organism>
<proteinExistence type="predicted"/>
<dbReference type="KEGG" id="cia:BEN51_11555"/>
<dbReference type="FunFam" id="3.40.50.2000:FF:000119">
    <property type="entry name" value="Glycosyl transferase group 1"/>
    <property type="match status" value="1"/>
</dbReference>
<dbReference type="Gene3D" id="3.40.50.2000">
    <property type="entry name" value="Glycogen Phosphorylase B"/>
    <property type="match status" value="2"/>
</dbReference>
<evidence type="ECO:0000313" key="4">
    <source>
        <dbReference type="Proteomes" id="UP000264883"/>
    </source>
</evidence>
<dbReference type="EMBL" id="CP016786">
    <property type="protein sequence ID" value="ASW44091.1"/>
    <property type="molecule type" value="Genomic_DNA"/>
</dbReference>
<dbReference type="PANTHER" id="PTHR46401">
    <property type="entry name" value="GLYCOSYLTRANSFERASE WBBK-RELATED"/>
    <property type="match status" value="1"/>
</dbReference>